<sequence length="573" mass="66530">MNIENSIILINDEDKTEEIVDCYQSEEDKLEVRFKNGESNTYNKDQIKLSTEGKLIELKNVVIYENEVKITNILMAIIFEEFNIVKIIFKNGENKLFEREQLNISDNGFDEAVVENNFMYFREVAKKLDLYNVYNNGVSEAFERISMINPNSALVDYLNPKEIETIEDFDFAIYPYGFNLRQQEAVEKAVTNKISIIESVSIEERTEAILNITATVVLEGKNVIIVTKDNFSTLKYLEILKKSDIDFTVNHLKEEGNNFINVCEQWLRNSGSRFGNQNIADKKEECLNIQNELVEKLENIAKIESLEKEQTYLLAENVKVEKELQSKEVNIPPAILKFNQEKLLAFKEEYISIIKKQGHIGFFTKIMFIFKYSIWDFSFYDIDPELLEKAIEEVYNDRKVDEINEEIKALKNDLDKNKIDGEIEKIQEKSMEVLKCGLYENFKYIEGMYTSQEEENEPIKKKVNYPILTSARDFFINSIYDNCIFDFVILDEAADMDIATGVLALARGRNIIVVDDLNEIKTKLDEGLADELKTVFDMNEVNSGYKYMDNSLISSLNQVFKQVPKTELSKKNN</sequence>
<evidence type="ECO:0000313" key="3">
    <source>
        <dbReference type="Proteomes" id="UP000011728"/>
    </source>
</evidence>
<dbReference type="HOGENOM" id="CLU_475474_0_0_9"/>
<evidence type="ECO:0000256" key="1">
    <source>
        <dbReference type="SAM" id="Coils"/>
    </source>
</evidence>
<dbReference type="eggNOG" id="COG0507">
    <property type="taxonomic scope" value="Bacteria"/>
</dbReference>
<keyword evidence="1" id="KW-0175">Coiled coil</keyword>
<name>M1N2Q9_9CLOT</name>
<dbReference type="RefSeq" id="WP_015394040.1">
    <property type="nucleotide sequence ID" value="NC_020291.1"/>
</dbReference>
<feature type="coiled-coil region" evidence="1">
    <location>
        <begin position="279"/>
        <end position="323"/>
    </location>
</feature>
<dbReference type="Gene3D" id="3.40.50.300">
    <property type="entry name" value="P-loop containing nucleotide triphosphate hydrolases"/>
    <property type="match status" value="1"/>
</dbReference>
<evidence type="ECO:0000313" key="2">
    <source>
        <dbReference type="EMBL" id="AGF57727.1"/>
    </source>
</evidence>
<dbReference type="InterPro" id="IPR027417">
    <property type="entry name" value="P-loop_NTPase"/>
</dbReference>
<dbReference type="PATRIC" id="fig|931276.5.peg.4003"/>
<accession>M1N2Q9</accession>
<dbReference type="eggNOG" id="COG1112">
    <property type="taxonomic scope" value="Bacteria"/>
</dbReference>
<protein>
    <submittedName>
        <fullName evidence="2">Uncharacterized protein</fullName>
    </submittedName>
</protein>
<dbReference type="EMBL" id="CP004121">
    <property type="protein sequence ID" value="AGF57727.1"/>
    <property type="molecule type" value="Genomic_DNA"/>
</dbReference>
<dbReference type="OrthoDB" id="9757917at2"/>
<dbReference type="Proteomes" id="UP000011728">
    <property type="component" value="Chromosome"/>
</dbReference>
<dbReference type="AlphaFoldDB" id="M1N2Q9"/>
<organism evidence="2 3">
    <name type="scientific">Clostridium saccharoperbutylacetonicum N1-4(HMT)</name>
    <dbReference type="NCBI Taxonomy" id="931276"/>
    <lineage>
        <taxon>Bacteria</taxon>
        <taxon>Bacillati</taxon>
        <taxon>Bacillota</taxon>
        <taxon>Clostridia</taxon>
        <taxon>Eubacteriales</taxon>
        <taxon>Clostridiaceae</taxon>
        <taxon>Clostridium</taxon>
    </lineage>
</organism>
<gene>
    <name evidence="2" type="ORF">Cspa_c39700</name>
</gene>
<dbReference type="KEGG" id="csr:Cspa_c39700"/>
<dbReference type="STRING" id="36745.CLSAP_37450"/>
<reference evidence="2 3" key="1">
    <citation type="submission" date="2013-02" db="EMBL/GenBank/DDBJ databases">
        <title>Genome sequence of Clostridium saccharoperbutylacetonicum N1-4(HMT).</title>
        <authorList>
            <person name="Poehlein A."/>
            <person name="Daniel R."/>
        </authorList>
    </citation>
    <scope>NUCLEOTIDE SEQUENCE [LARGE SCALE GENOMIC DNA]</scope>
    <source>
        <strain evidence="3">N1-4(HMT)</strain>
    </source>
</reference>
<keyword evidence="3" id="KW-1185">Reference proteome</keyword>
<proteinExistence type="predicted"/>